<keyword evidence="2 5" id="KW-0812">Transmembrane</keyword>
<dbReference type="InterPro" id="IPR007274">
    <property type="entry name" value="Cop_transporter"/>
</dbReference>
<dbReference type="OrthoDB" id="73901at2759"/>
<dbReference type="Pfam" id="PF04145">
    <property type="entry name" value="Ctr"/>
    <property type="match status" value="1"/>
</dbReference>
<comment type="caution">
    <text evidence="6">The sequence shown here is derived from an EMBL/GenBank/DDBJ whole genome shotgun (WGS) entry which is preliminary data.</text>
</comment>
<comment type="subcellular location">
    <subcellularLocation>
        <location evidence="1 5">Membrane</location>
        <topology evidence="1 5">Multi-pass membrane protein</topology>
    </subcellularLocation>
</comment>
<name>A0A0V1Q4B7_9ASCO</name>
<evidence type="ECO:0000256" key="3">
    <source>
        <dbReference type="ARBA" id="ARBA00022989"/>
    </source>
</evidence>
<feature type="transmembrane region" description="Helical" evidence="5">
    <location>
        <begin position="190"/>
        <end position="209"/>
    </location>
</feature>
<gene>
    <name evidence="6" type="ORF">AC631_00952</name>
</gene>
<dbReference type="AlphaFoldDB" id="A0A0V1Q4B7"/>
<keyword evidence="5" id="KW-0813">Transport</keyword>
<accession>A0A0V1Q4B7</accession>
<feature type="transmembrane region" description="Helical" evidence="5">
    <location>
        <begin position="215"/>
        <end position="232"/>
    </location>
</feature>
<sequence>MSFIKRHGMAGMDMGSMSMASATSSMGSMSMASATSSMDMGSMSSSGMDMSGMDHMESMHMYFVGDYLNYPVLFKNLKASNGGQAFGIFLLLLVVGIFVRGLDFANKYLEQVVWQNPNYVDACHTPSPVSAPAATGGNCCGDNTRNDTTVDSIRKTNSSSLAVGQQEREVPYLTSQSSSLPMASMLFRNIIRLALCILPELFGFALMLAAMTFSLLYFFAVVLGLGIGRFIFDRLSDRMHIRPNTAIGLHC</sequence>
<evidence type="ECO:0000313" key="7">
    <source>
        <dbReference type="Proteomes" id="UP000054251"/>
    </source>
</evidence>
<keyword evidence="7" id="KW-1185">Reference proteome</keyword>
<dbReference type="RefSeq" id="XP_015469416.1">
    <property type="nucleotide sequence ID" value="XM_015609782.1"/>
</dbReference>
<feature type="transmembrane region" description="Helical" evidence="5">
    <location>
        <begin position="83"/>
        <end position="102"/>
    </location>
</feature>
<reference evidence="6 7" key="1">
    <citation type="submission" date="2015-11" db="EMBL/GenBank/DDBJ databases">
        <title>The genome of Debaryomyces fabryi.</title>
        <authorList>
            <person name="Tafer H."/>
            <person name="Lopandic K."/>
        </authorList>
    </citation>
    <scope>NUCLEOTIDE SEQUENCE [LARGE SCALE GENOMIC DNA]</scope>
    <source>
        <strain evidence="6 7">CBS 789</strain>
    </source>
</reference>
<keyword evidence="5" id="KW-0406">Ion transport</keyword>
<dbReference type="GeneID" id="26837961"/>
<dbReference type="GO" id="GO:0005375">
    <property type="term" value="F:copper ion transmembrane transporter activity"/>
    <property type="evidence" value="ECO:0007669"/>
    <property type="project" value="UniProtKB-UniRule"/>
</dbReference>
<evidence type="ECO:0000256" key="4">
    <source>
        <dbReference type="ARBA" id="ARBA00023136"/>
    </source>
</evidence>
<dbReference type="PANTHER" id="PTHR12483:SF27">
    <property type="entry name" value="COPPER TRANSPORT PROTEIN CTR1"/>
    <property type="match status" value="1"/>
</dbReference>
<evidence type="ECO:0000256" key="2">
    <source>
        <dbReference type="ARBA" id="ARBA00022692"/>
    </source>
</evidence>
<evidence type="ECO:0000256" key="1">
    <source>
        <dbReference type="ARBA" id="ARBA00004141"/>
    </source>
</evidence>
<evidence type="ECO:0000256" key="5">
    <source>
        <dbReference type="RuleBase" id="RU367022"/>
    </source>
</evidence>
<keyword evidence="5" id="KW-0187">Copper transport</keyword>
<keyword evidence="3 5" id="KW-1133">Transmembrane helix</keyword>
<evidence type="ECO:0000313" key="6">
    <source>
        <dbReference type="EMBL" id="KSA03314.1"/>
    </source>
</evidence>
<keyword evidence="5" id="KW-0186">Copper</keyword>
<proteinExistence type="inferred from homology"/>
<organism evidence="6 7">
    <name type="scientific">Debaryomyces fabryi</name>
    <dbReference type="NCBI Taxonomy" id="58627"/>
    <lineage>
        <taxon>Eukaryota</taxon>
        <taxon>Fungi</taxon>
        <taxon>Dikarya</taxon>
        <taxon>Ascomycota</taxon>
        <taxon>Saccharomycotina</taxon>
        <taxon>Pichiomycetes</taxon>
        <taxon>Debaryomycetaceae</taxon>
        <taxon>Debaryomyces</taxon>
    </lineage>
</organism>
<keyword evidence="4 5" id="KW-0472">Membrane</keyword>
<dbReference type="EMBL" id="LMYN01000011">
    <property type="protein sequence ID" value="KSA03314.1"/>
    <property type="molecule type" value="Genomic_DNA"/>
</dbReference>
<dbReference type="Proteomes" id="UP000054251">
    <property type="component" value="Unassembled WGS sequence"/>
</dbReference>
<dbReference type="GO" id="GO:0005886">
    <property type="term" value="C:plasma membrane"/>
    <property type="evidence" value="ECO:0007669"/>
    <property type="project" value="TreeGrafter"/>
</dbReference>
<dbReference type="PANTHER" id="PTHR12483">
    <property type="entry name" value="SOLUTE CARRIER FAMILY 31 COPPER TRANSPORTERS"/>
    <property type="match status" value="1"/>
</dbReference>
<protein>
    <recommendedName>
        <fullName evidence="5">Copper transport protein</fullName>
    </recommendedName>
</protein>
<comment type="similarity">
    <text evidence="5">Belongs to the copper transporter (Ctr) (TC 1.A.56) family. SLC31A subfamily.</text>
</comment>